<dbReference type="PANTHER" id="PTHR24276:SF96">
    <property type="entry name" value="PEPTIDASE S1 DOMAIN-CONTAINING PROTEIN"/>
    <property type="match status" value="1"/>
</dbReference>
<dbReference type="EMBL" id="CH964232">
    <property type="protein sequence ID" value="EDW81690.1"/>
    <property type="molecule type" value="Genomic_DNA"/>
</dbReference>
<dbReference type="SMR" id="B4N9L4"/>
<keyword evidence="6 12" id="KW-0378">Hydrolase</keyword>
<dbReference type="GO" id="GO:0005576">
    <property type="term" value="C:extracellular region"/>
    <property type="evidence" value="ECO:0007669"/>
    <property type="project" value="UniProtKB-SubCell"/>
</dbReference>
<keyword evidence="13" id="KW-1185">Reference proteome</keyword>
<evidence type="ECO:0000256" key="7">
    <source>
        <dbReference type="ARBA" id="ARBA00022825"/>
    </source>
</evidence>
<evidence type="ECO:0000256" key="2">
    <source>
        <dbReference type="ARBA" id="ARBA00007664"/>
    </source>
</evidence>
<protein>
    <recommendedName>
        <fullName evidence="11">Peptidase S1 domain-containing protein</fullName>
    </recommendedName>
</protein>
<dbReference type="HOGENOM" id="CLU_006842_7_4_1"/>
<feature type="signal peptide" evidence="10">
    <location>
        <begin position="1"/>
        <end position="24"/>
    </location>
</feature>
<keyword evidence="7" id="KW-0720">Serine protease</keyword>
<feature type="domain" description="Peptidase S1" evidence="11">
    <location>
        <begin position="44"/>
        <end position="269"/>
    </location>
</feature>
<dbReference type="InParanoid" id="B4N9L4"/>
<evidence type="ECO:0000256" key="6">
    <source>
        <dbReference type="ARBA" id="ARBA00022801"/>
    </source>
</evidence>
<dbReference type="InterPro" id="IPR043504">
    <property type="entry name" value="Peptidase_S1_PA_chymotrypsin"/>
</dbReference>
<dbReference type="GO" id="GO:0004252">
    <property type="term" value="F:serine-type endopeptidase activity"/>
    <property type="evidence" value="ECO:0007669"/>
    <property type="project" value="InterPro"/>
</dbReference>
<dbReference type="KEGG" id="dwi:6647492"/>
<comment type="subcellular location">
    <subcellularLocation>
        <location evidence="1">Secreted</location>
    </subcellularLocation>
</comment>
<evidence type="ECO:0000256" key="9">
    <source>
        <dbReference type="ARBA" id="ARBA00023157"/>
    </source>
</evidence>
<keyword evidence="3" id="KW-0964">Secreted</keyword>
<dbReference type="InterPro" id="IPR009003">
    <property type="entry name" value="Peptidase_S1_PA"/>
</dbReference>
<dbReference type="PROSITE" id="PS50240">
    <property type="entry name" value="TRYPSIN_DOM"/>
    <property type="match status" value="1"/>
</dbReference>
<dbReference type="PhylomeDB" id="B4N9L4"/>
<dbReference type="PRINTS" id="PR00722">
    <property type="entry name" value="CHYMOTRYPSIN"/>
</dbReference>
<dbReference type="OrthoDB" id="8440449at2759"/>
<keyword evidence="4" id="KW-0645">Protease</keyword>
<evidence type="ECO:0000256" key="10">
    <source>
        <dbReference type="SAM" id="SignalP"/>
    </source>
</evidence>
<dbReference type="FunCoup" id="B4N9L4">
    <property type="interactions" value="10"/>
</dbReference>
<dbReference type="OMA" id="CKFDQPL"/>
<name>B4N9L4_DROWI</name>
<comment type="similarity">
    <text evidence="2">Belongs to the peptidase S1 family.</text>
</comment>
<dbReference type="InterPro" id="IPR001254">
    <property type="entry name" value="Trypsin_dom"/>
</dbReference>
<evidence type="ECO:0000256" key="4">
    <source>
        <dbReference type="ARBA" id="ARBA00022670"/>
    </source>
</evidence>
<dbReference type="SUPFAM" id="SSF50494">
    <property type="entry name" value="Trypsin-like serine proteases"/>
    <property type="match status" value="1"/>
</dbReference>
<proteinExistence type="inferred from homology"/>
<sequence>MSCQIGIVRLLGFLILLSVSLTQATLRKRALPASATASRFSSRIVGGETADVATAPYQVSLQNNYGNHFCSGAIIADQWVVTAASCLGGLRKSNIMVVTTTYNDWGGAGWIYDVEDIVTHCHFDQPLYHNDIALIKLKTLIAYDDVTQNITLAGLEELVAGEKLTVTGWGTTTIGGDMEWELQQLEMTYVPRESCNATFGGTQDLAIGHICAVARVGAGSCHGDAGNPIVDSKGRLVGLGNWGVPCGYGFPDVFANIPYFYDWIQATINGCNIK</sequence>
<dbReference type="Proteomes" id="UP000007798">
    <property type="component" value="Unassembled WGS sequence"/>
</dbReference>
<evidence type="ECO:0000259" key="11">
    <source>
        <dbReference type="PROSITE" id="PS50240"/>
    </source>
</evidence>
<organism evidence="12 13">
    <name type="scientific">Drosophila willistoni</name>
    <name type="common">Fruit fly</name>
    <dbReference type="NCBI Taxonomy" id="7260"/>
    <lineage>
        <taxon>Eukaryota</taxon>
        <taxon>Metazoa</taxon>
        <taxon>Ecdysozoa</taxon>
        <taxon>Arthropoda</taxon>
        <taxon>Hexapoda</taxon>
        <taxon>Insecta</taxon>
        <taxon>Pterygota</taxon>
        <taxon>Neoptera</taxon>
        <taxon>Endopterygota</taxon>
        <taxon>Diptera</taxon>
        <taxon>Brachycera</taxon>
        <taxon>Muscomorpha</taxon>
        <taxon>Ephydroidea</taxon>
        <taxon>Drosophilidae</taxon>
        <taxon>Drosophila</taxon>
        <taxon>Sophophora</taxon>
    </lineage>
</organism>
<reference evidence="12 13" key="1">
    <citation type="journal article" date="2007" name="Nature">
        <title>Evolution of genes and genomes on the Drosophila phylogeny.</title>
        <authorList>
            <consortium name="Drosophila 12 Genomes Consortium"/>
            <person name="Clark A.G."/>
            <person name="Eisen M.B."/>
            <person name="Smith D.R."/>
            <person name="Bergman C.M."/>
            <person name="Oliver B."/>
            <person name="Markow T.A."/>
            <person name="Kaufman T.C."/>
            <person name="Kellis M."/>
            <person name="Gelbart W."/>
            <person name="Iyer V.N."/>
            <person name="Pollard D.A."/>
            <person name="Sackton T.B."/>
            <person name="Larracuente A.M."/>
            <person name="Singh N.D."/>
            <person name="Abad J.P."/>
            <person name="Abt D.N."/>
            <person name="Adryan B."/>
            <person name="Aguade M."/>
            <person name="Akashi H."/>
            <person name="Anderson W.W."/>
            <person name="Aquadro C.F."/>
            <person name="Ardell D.H."/>
            <person name="Arguello R."/>
            <person name="Artieri C.G."/>
            <person name="Barbash D.A."/>
            <person name="Barker D."/>
            <person name="Barsanti P."/>
            <person name="Batterham P."/>
            <person name="Batzoglou S."/>
            <person name="Begun D."/>
            <person name="Bhutkar A."/>
            <person name="Blanco E."/>
            <person name="Bosak S.A."/>
            <person name="Bradley R.K."/>
            <person name="Brand A.D."/>
            <person name="Brent M.R."/>
            <person name="Brooks A.N."/>
            <person name="Brown R.H."/>
            <person name="Butlin R.K."/>
            <person name="Caggese C."/>
            <person name="Calvi B.R."/>
            <person name="Bernardo de Carvalho A."/>
            <person name="Caspi A."/>
            <person name="Castrezana S."/>
            <person name="Celniker S.E."/>
            <person name="Chang J.L."/>
            <person name="Chapple C."/>
            <person name="Chatterji S."/>
            <person name="Chinwalla A."/>
            <person name="Civetta A."/>
            <person name="Clifton S.W."/>
            <person name="Comeron J.M."/>
            <person name="Costello J.C."/>
            <person name="Coyne J.A."/>
            <person name="Daub J."/>
            <person name="David R.G."/>
            <person name="Delcher A.L."/>
            <person name="Delehaunty K."/>
            <person name="Do C.B."/>
            <person name="Ebling H."/>
            <person name="Edwards K."/>
            <person name="Eickbush T."/>
            <person name="Evans J.D."/>
            <person name="Filipski A."/>
            <person name="Findeiss S."/>
            <person name="Freyhult E."/>
            <person name="Fulton L."/>
            <person name="Fulton R."/>
            <person name="Garcia A.C."/>
            <person name="Gardiner A."/>
            <person name="Garfield D.A."/>
            <person name="Garvin B.E."/>
            <person name="Gibson G."/>
            <person name="Gilbert D."/>
            <person name="Gnerre S."/>
            <person name="Godfrey J."/>
            <person name="Good R."/>
            <person name="Gotea V."/>
            <person name="Gravely B."/>
            <person name="Greenberg A.J."/>
            <person name="Griffiths-Jones S."/>
            <person name="Gross S."/>
            <person name="Guigo R."/>
            <person name="Gustafson E.A."/>
            <person name="Haerty W."/>
            <person name="Hahn M.W."/>
            <person name="Halligan D.L."/>
            <person name="Halpern A.L."/>
            <person name="Halter G.M."/>
            <person name="Han M.V."/>
            <person name="Heger A."/>
            <person name="Hillier L."/>
            <person name="Hinrichs A.S."/>
            <person name="Holmes I."/>
            <person name="Hoskins R.A."/>
            <person name="Hubisz M.J."/>
            <person name="Hultmark D."/>
            <person name="Huntley M.A."/>
            <person name="Jaffe D.B."/>
            <person name="Jagadeeshan S."/>
            <person name="Jeck W.R."/>
            <person name="Johnson J."/>
            <person name="Jones C.D."/>
            <person name="Jordan W.C."/>
            <person name="Karpen G.H."/>
            <person name="Kataoka E."/>
            <person name="Keightley P.D."/>
            <person name="Kheradpour P."/>
            <person name="Kirkness E.F."/>
            <person name="Koerich L.B."/>
            <person name="Kristiansen K."/>
            <person name="Kudrna D."/>
            <person name="Kulathinal R.J."/>
            <person name="Kumar S."/>
            <person name="Kwok R."/>
            <person name="Lander E."/>
            <person name="Langley C.H."/>
            <person name="Lapoint R."/>
            <person name="Lazzaro B.P."/>
            <person name="Lee S.J."/>
            <person name="Levesque L."/>
            <person name="Li R."/>
            <person name="Lin C.F."/>
            <person name="Lin M.F."/>
            <person name="Lindblad-Toh K."/>
            <person name="Llopart A."/>
            <person name="Long M."/>
            <person name="Low L."/>
            <person name="Lozovsky E."/>
            <person name="Lu J."/>
            <person name="Luo M."/>
            <person name="Machado C.A."/>
            <person name="Makalowski W."/>
            <person name="Marzo M."/>
            <person name="Matsuda M."/>
            <person name="Matzkin L."/>
            <person name="McAllister B."/>
            <person name="McBride C.S."/>
            <person name="McKernan B."/>
            <person name="McKernan K."/>
            <person name="Mendez-Lago M."/>
            <person name="Minx P."/>
            <person name="Mollenhauer M.U."/>
            <person name="Montooth K."/>
            <person name="Mount S.M."/>
            <person name="Mu X."/>
            <person name="Myers E."/>
            <person name="Negre B."/>
            <person name="Newfeld S."/>
            <person name="Nielsen R."/>
            <person name="Noor M.A."/>
            <person name="O'Grady P."/>
            <person name="Pachter L."/>
            <person name="Papaceit M."/>
            <person name="Parisi M.J."/>
            <person name="Parisi M."/>
            <person name="Parts L."/>
            <person name="Pedersen J.S."/>
            <person name="Pesole G."/>
            <person name="Phillippy A.M."/>
            <person name="Ponting C.P."/>
            <person name="Pop M."/>
            <person name="Porcelli D."/>
            <person name="Powell J.R."/>
            <person name="Prohaska S."/>
            <person name="Pruitt K."/>
            <person name="Puig M."/>
            <person name="Quesneville H."/>
            <person name="Ram K.R."/>
            <person name="Rand D."/>
            <person name="Rasmussen M.D."/>
            <person name="Reed L.K."/>
            <person name="Reenan R."/>
            <person name="Reily A."/>
            <person name="Remington K.A."/>
            <person name="Rieger T.T."/>
            <person name="Ritchie M.G."/>
            <person name="Robin C."/>
            <person name="Rogers Y.H."/>
            <person name="Rohde C."/>
            <person name="Rozas J."/>
            <person name="Rubenfield M.J."/>
            <person name="Ruiz A."/>
            <person name="Russo S."/>
            <person name="Salzberg S.L."/>
            <person name="Sanchez-Gracia A."/>
            <person name="Saranga D.J."/>
            <person name="Sato H."/>
            <person name="Schaeffer S.W."/>
            <person name="Schatz M.C."/>
            <person name="Schlenke T."/>
            <person name="Schwartz R."/>
            <person name="Segarra C."/>
            <person name="Singh R.S."/>
            <person name="Sirot L."/>
            <person name="Sirota M."/>
            <person name="Sisneros N.B."/>
            <person name="Smith C.D."/>
            <person name="Smith T.F."/>
            <person name="Spieth J."/>
            <person name="Stage D.E."/>
            <person name="Stark A."/>
            <person name="Stephan W."/>
            <person name="Strausberg R.L."/>
            <person name="Strempel S."/>
            <person name="Sturgill D."/>
            <person name="Sutton G."/>
            <person name="Sutton G.G."/>
            <person name="Tao W."/>
            <person name="Teichmann S."/>
            <person name="Tobari Y.N."/>
            <person name="Tomimura Y."/>
            <person name="Tsolas J.M."/>
            <person name="Valente V.L."/>
            <person name="Venter E."/>
            <person name="Venter J.C."/>
            <person name="Vicario S."/>
            <person name="Vieira F.G."/>
            <person name="Vilella A.J."/>
            <person name="Villasante A."/>
            <person name="Walenz B."/>
            <person name="Wang J."/>
            <person name="Wasserman M."/>
            <person name="Watts T."/>
            <person name="Wilson D."/>
            <person name="Wilson R.K."/>
            <person name="Wing R.A."/>
            <person name="Wolfner M.F."/>
            <person name="Wong A."/>
            <person name="Wong G.K."/>
            <person name="Wu C.I."/>
            <person name="Wu G."/>
            <person name="Yamamoto D."/>
            <person name="Yang H.P."/>
            <person name="Yang S.P."/>
            <person name="Yorke J.A."/>
            <person name="Yoshida K."/>
            <person name="Zdobnov E."/>
            <person name="Zhang P."/>
            <person name="Zhang Y."/>
            <person name="Zimin A.V."/>
            <person name="Baldwin J."/>
            <person name="Abdouelleil A."/>
            <person name="Abdulkadir J."/>
            <person name="Abebe A."/>
            <person name="Abera B."/>
            <person name="Abreu J."/>
            <person name="Acer S.C."/>
            <person name="Aftuck L."/>
            <person name="Alexander A."/>
            <person name="An P."/>
            <person name="Anderson E."/>
            <person name="Anderson S."/>
            <person name="Arachi H."/>
            <person name="Azer M."/>
            <person name="Bachantsang P."/>
            <person name="Barry A."/>
            <person name="Bayul T."/>
            <person name="Berlin A."/>
            <person name="Bessette D."/>
            <person name="Bloom T."/>
            <person name="Blye J."/>
            <person name="Boguslavskiy L."/>
            <person name="Bonnet C."/>
            <person name="Boukhgalter B."/>
            <person name="Bourzgui I."/>
            <person name="Brown A."/>
            <person name="Cahill P."/>
            <person name="Channer S."/>
            <person name="Cheshatsang Y."/>
            <person name="Chuda L."/>
            <person name="Citroen M."/>
            <person name="Collymore A."/>
            <person name="Cooke P."/>
            <person name="Costello M."/>
            <person name="D'Aco K."/>
            <person name="Daza R."/>
            <person name="De Haan G."/>
            <person name="DeGray S."/>
            <person name="DeMaso C."/>
            <person name="Dhargay N."/>
            <person name="Dooley K."/>
            <person name="Dooley E."/>
            <person name="Doricent M."/>
            <person name="Dorje P."/>
            <person name="Dorjee K."/>
            <person name="Dupes A."/>
            <person name="Elong R."/>
            <person name="Falk J."/>
            <person name="Farina A."/>
            <person name="Faro S."/>
            <person name="Ferguson D."/>
            <person name="Fisher S."/>
            <person name="Foley C.D."/>
            <person name="Franke A."/>
            <person name="Friedrich D."/>
            <person name="Gadbois L."/>
            <person name="Gearin G."/>
            <person name="Gearin C.R."/>
            <person name="Giannoukos G."/>
            <person name="Goode T."/>
            <person name="Graham J."/>
            <person name="Grandbois E."/>
            <person name="Grewal S."/>
            <person name="Gyaltsen K."/>
            <person name="Hafez N."/>
            <person name="Hagos B."/>
            <person name="Hall J."/>
            <person name="Henson C."/>
            <person name="Hollinger A."/>
            <person name="Honan T."/>
            <person name="Huard M.D."/>
            <person name="Hughes L."/>
            <person name="Hurhula B."/>
            <person name="Husby M.E."/>
            <person name="Kamat A."/>
            <person name="Kanga B."/>
            <person name="Kashin S."/>
            <person name="Khazanovich D."/>
            <person name="Kisner P."/>
            <person name="Lance K."/>
            <person name="Lara M."/>
            <person name="Lee W."/>
            <person name="Lennon N."/>
            <person name="Letendre F."/>
            <person name="LeVine R."/>
            <person name="Lipovsky A."/>
            <person name="Liu X."/>
            <person name="Liu J."/>
            <person name="Liu S."/>
            <person name="Lokyitsang T."/>
            <person name="Lokyitsang Y."/>
            <person name="Lubonja R."/>
            <person name="Lui A."/>
            <person name="MacDonald P."/>
            <person name="Magnisalis V."/>
            <person name="Maru K."/>
            <person name="Matthews C."/>
            <person name="McCusker W."/>
            <person name="McDonough S."/>
            <person name="Mehta T."/>
            <person name="Meldrim J."/>
            <person name="Meneus L."/>
            <person name="Mihai O."/>
            <person name="Mihalev A."/>
            <person name="Mihova T."/>
            <person name="Mittelman R."/>
            <person name="Mlenga V."/>
            <person name="Montmayeur A."/>
            <person name="Mulrain L."/>
            <person name="Navidi A."/>
            <person name="Naylor J."/>
            <person name="Negash T."/>
            <person name="Nguyen T."/>
            <person name="Nguyen N."/>
            <person name="Nicol R."/>
            <person name="Norbu C."/>
            <person name="Norbu N."/>
            <person name="Novod N."/>
            <person name="O'Neill B."/>
            <person name="Osman S."/>
            <person name="Markiewicz E."/>
            <person name="Oyono O.L."/>
            <person name="Patti C."/>
            <person name="Phunkhang P."/>
            <person name="Pierre F."/>
            <person name="Priest M."/>
            <person name="Raghuraman S."/>
            <person name="Rege F."/>
            <person name="Reyes R."/>
            <person name="Rise C."/>
            <person name="Rogov P."/>
            <person name="Ross K."/>
            <person name="Ryan E."/>
            <person name="Settipalli S."/>
            <person name="Shea T."/>
            <person name="Sherpa N."/>
            <person name="Shi L."/>
            <person name="Shih D."/>
            <person name="Sparrow T."/>
            <person name="Spaulding J."/>
            <person name="Stalker J."/>
            <person name="Stange-Thomann N."/>
            <person name="Stavropoulos S."/>
            <person name="Stone C."/>
            <person name="Strader C."/>
            <person name="Tesfaye S."/>
            <person name="Thomson T."/>
            <person name="Thoulutsang Y."/>
            <person name="Thoulutsang D."/>
            <person name="Topham K."/>
            <person name="Topping I."/>
            <person name="Tsamla T."/>
            <person name="Vassiliev H."/>
            <person name="Vo A."/>
            <person name="Wangchuk T."/>
            <person name="Wangdi T."/>
            <person name="Weiand M."/>
            <person name="Wilkinson J."/>
            <person name="Wilson A."/>
            <person name="Yadav S."/>
            <person name="Young G."/>
            <person name="Yu Q."/>
            <person name="Zembek L."/>
            <person name="Zhong D."/>
            <person name="Zimmer A."/>
            <person name="Zwirko Z."/>
            <person name="Jaffe D.B."/>
            <person name="Alvarez P."/>
            <person name="Brockman W."/>
            <person name="Butler J."/>
            <person name="Chin C."/>
            <person name="Gnerre S."/>
            <person name="Grabherr M."/>
            <person name="Kleber M."/>
            <person name="Mauceli E."/>
            <person name="MacCallum I."/>
        </authorList>
    </citation>
    <scope>NUCLEOTIDE SEQUENCE [LARGE SCALE GENOMIC DNA]</scope>
    <source>
        <strain evidence="13">Tucson 14030-0811.24</strain>
    </source>
</reference>
<dbReference type="AlphaFoldDB" id="B4N9L4"/>
<dbReference type="MEROPS" id="S01.A97"/>
<dbReference type="Gene3D" id="2.40.10.10">
    <property type="entry name" value="Trypsin-like serine proteases"/>
    <property type="match status" value="2"/>
</dbReference>
<keyword evidence="5 10" id="KW-0732">Signal</keyword>
<evidence type="ECO:0000256" key="3">
    <source>
        <dbReference type="ARBA" id="ARBA00022525"/>
    </source>
</evidence>
<gene>
    <name evidence="12" type="primary">Dwil\GK12198</name>
    <name evidence="12" type="ORF">Dwil_GK12198</name>
</gene>
<keyword evidence="9" id="KW-1015">Disulfide bond</keyword>
<evidence type="ECO:0000256" key="1">
    <source>
        <dbReference type="ARBA" id="ARBA00004613"/>
    </source>
</evidence>
<dbReference type="PANTHER" id="PTHR24276">
    <property type="entry name" value="POLYSERASE-RELATED"/>
    <property type="match status" value="1"/>
</dbReference>
<evidence type="ECO:0000313" key="12">
    <source>
        <dbReference type="EMBL" id="EDW81690.1"/>
    </source>
</evidence>
<evidence type="ECO:0000256" key="5">
    <source>
        <dbReference type="ARBA" id="ARBA00022729"/>
    </source>
</evidence>
<dbReference type="STRING" id="7260.B4N9L4"/>
<dbReference type="SMART" id="SM00020">
    <property type="entry name" value="Tryp_SPc"/>
    <property type="match status" value="1"/>
</dbReference>
<keyword evidence="8" id="KW-0865">Zymogen</keyword>
<dbReference type="Pfam" id="PF00089">
    <property type="entry name" value="Trypsin"/>
    <property type="match status" value="1"/>
</dbReference>
<dbReference type="InterPro" id="IPR050430">
    <property type="entry name" value="Peptidase_S1"/>
</dbReference>
<dbReference type="CDD" id="cd00190">
    <property type="entry name" value="Tryp_SPc"/>
    <property type="match status" value="1"/>
</dbReference>
<evidence type="ECO:0000313" key="13">
    <source>
        <dbReference type="Proteomes" id="UP000007798"/>
    </source>
</evidence>
<evidence type="ECO:0000256" key="8">
    <source>
        <dbReference type="ARBA" id="ARBA00023145"/>
    </source>
</evidence>
<dbReference type="InterPro" id="IPR001314">
    <property type="entry name" value="Peptidase_S1A"/>
</dbReference>
<dbReference type="eggNOG" id="KOG3627">
    <property type="taxonomic scope" value="Eukaryota"/>
</dbReference>
<accession>B4N9L4</accession>
<dbReference type="FunFam" id="2.40.10.10:FF:000047">
    <property type="entry name" value="Trypsin eta"/>
    <property type="match status" value="1"/>
</dbReference>
<feature type="chain" id="PRO_5002815934" description="Peptidase S1 domain-containing protein" evidence="10">
    <location>
        <begin position="25"/>
        <end position="274"/>
    </location>
</feature>
<dbReference type="GO" id="GO:0016485">
    <property type="term" value="P:protein processing"/>
    <property type="evidence" value="ECO:0007669"/>
    <property type="project" value="UniProtKB-ARBA"/>
</dbReference>